<feature type="compositionally biased region" description="Basic and acidic residues" evidence="8">
    <location>
        <begin position="279"/>
        <end position="289"/>
    </location>
</feature>
<dbReference type="GO" id="GO:0016746">
    <property type="term" value="F:acyltransferase activity"/>
    <property type="evidence" value="ECO:0007669"/>
    <property type="project" value="UniProtKB-KW"/>
</dbReference>
<dbReference type="Gene3D" id="2.30.120.10">
    <property type="match status" value="1"/>
</dbReference>
<feature type="region of interest" description="Disordered" evidence="8">
    <location>
        <begin position="1"/>
        <end position="21"/>
    </location>
</feature>
<evidence type="ECO:0000256" key="2">
    <source>
        <dbReference type="ARBA" id="ARBA00005102"/>
    </source>
</evidence>
<dbReference type="InterPro" id="IPR043146">
    <property type="entry name" value="Penicillin_amidase_N_B-knob"/>
</dbReference>
<evidence type="ECO:0000256" key="3">
    <source>
        <dbReference type="ARBA" id="ARBA00006586"/>
    </source>
</evidence>
<gene>
    <name evidence="10" type="ORF">WB403_42275</name>
</gene>
<organism evidence="10 11">
    <name type="scientific">Streptomyces brasiliscabiei</name>
    <dbReference type="NCBI Taxonomy" id="2736302"/>
    <lineage>
        <taxon>Bacteria</taxon>
        <taxon>Bacillati</taxon>
        <taxon>Actinomycetota</taxon>
        <taxon>Actinomycetes</taxon>
        <taxon>Kitasatosporales</taxon>
        <taxon>Streptomycetaceae</taxon>
        <taxon>Streptomyces</taxon>
    </lineage>
</organism>
<dbReference type="SUPFAM" id="SSF55729">
    <property type="entry name" value="Acyl-CoA N-acyltransferases (Nat)"/>
    <property type="match status" value="1"/>
</dbReference>
<protein>
    <recommendedName>
        <fullName evidence="4">Lysine N-acyltransferase MbtK</fullName>
    </recommendedName>
    <alternativeName>
        <fullName evidence="7">Mycobactin synthase protein K</fullName>
    </alternativeName>
</protein>
<dbReference type="RefSeq" id="WP_336542660.1">
    <property type="nucleotide sequence ID" value="NZ_JBBAYL010000030.1"/>
</dbReference>
<evidence type="ECO:0000313" key="11">
    <source>
        <dbReference type="Proteomes" id="UP001365781"/>
    </source>
</evidence>
<dbReference type="InterPro" id="IPR029055">
    <property type="entry name" value="Ntn_hydrolases_N"/>
</dbReference>
<accession>A0ABU8GRC9</accession>
<proteinExistence type="inferred from homology"/>
<reference evidence="10 11" key="1">
    <citation type="submission" date="2024-03" db="EMBL/GenBank/DDBJ databases">
        <title>First Report of Pectobacterium brasiliscabiei causing potato scab in china.</title>
        <authorList>
            <person name="Handique U."/>
        </authorList>
    </citation>
    <scope>NUCLEOTIDE SEQUENCE [LARGE SCALE GENOMIC DNA]</scope>
    <source>
        <strain evidence="10 11">ZRIMU1503</strain>
    </source>
</reference>
<comment type="similarity">
    <text evidence="3">Belongs to the peptidase S45 family.</text>
</comment>
<sequence>MRDSGARGRERGRVRGGGSSRPGYGTYRDAWGIPHLRAADARALAHAQGRVTALDRAWQLEVERHRVQGTSAAFLGAGSLGWDLFARRARLADTARRCFARLERTDPETADWVRAYVEGVNDGLGEGSGRAPEFERAGLTPGRWEAWHPLGVWLATHALFAGFPAKLWREEAVRHLGADAVGLFATDGPATSGSNGWLVDGSRTTTGQAVIAGDPHRFIEEPGVYQQIHLSCPEFDVVGLAVPGVPGIAHFGHTGGVAWAITNAMADYQDLYRERLRHGEEGHEGEGHGSEGSGGSGGGVVEALDPDGVWRAVHRHVEVVEVAGGEPVEVEVIETARGPVVIGGPATCSHAGADAPAAGPISLRCPPRVTEDLGFGALLPLLRAREVADVDRAFDRWAEPVNVVQAADTRGGLLHRVAGRVPVRSRDNRTRVVAAWEPGHAWEGWHEMPYGTVEDGVAVMANQRGPATPLGVEFAPPHRAERIRALLDGKEAWSAADMPALHMDTHLASAGPLLDRLADLADLTPAATALRGRLLRWDRRMEADSEEATAYAALRGAVVRRLAAEPAFAGLAVPPTYPEVFRPWLSLTVRIGFALEHLLRAEELYGIDRAALVRQALEEVAGAESGRWGDSHRLVPWRALPADDASAPREPGLAGDHDCVLCTSAVPGVTDLSARGPAARYVWDLARREDSLWVVPFGASGVGGSAHHRDQLPLWLRGDLVPVLTDWDRFTKEDDDTDPAARRSAMTVEPTAPREPYGDRVAVHEQVVDGFGAVRILPLDAKADAGVVHGWVSEPRAGFWGMNGLTEEQVREVYAGLEAFDTHHAYLAVRDGVPVGLLQTYEPEADRVGECYDVQPGDIGVHVLLAPAGEGGDRPGWSSAVFAVFASYVLIGLDRPRVVVDPDERNERAIARFLRQGFESGPVVVLPEIDLPEVYLPEKRARLAFLRRETVFGGPGAASGQ</sequence>
<evidence type="ECO:0000256" key="6">
    <source>
        <dbReference type="ARBA" id="ARBA00023145"/>
    </source>
</evidence>
<evidence type="ECO:0000256" key="5">
    <source>
        <dbReference type="ARBA" id="ARBA00022801"/>
    </source>
</evidence>
<dbReference type="Gene3D" id="1.10.439.10">
    <property type="entry name" value="Penicillin Amidohydrolase, domain 1"/>
    <property type="match status" value="1"/>
</dbReference>
<feature type="compositionally biased region" description="Gly residues" evidence="8">
    <location>
        <begin position="290"/>
        <end position="300"/>
    </location>
</feature>
<dbReference type="InterPro" id="IPR019432">
    <property type="entry name" value="Acyltransferase_MbtK/IucB-like"/>
</dbReference>
<feature type="domain" description="Acyltransferase MbtK/IucB-like conserved" evidence="9">
    <location>
        <begin position="777"/>
        <end position="825"/>
    </location>
</feature>
<evidence type="ECO:0000256" key="8">
    <source>
        <dbReference type="SAM" id="MobiDB-lite"/>
    </source>
</evidence>
<evidence type="ECO:0000259" key="9">
    <source>
        <dbReference type="SMART" id="SM01006"/>
    </source>
</evidence>
<comment type="pathway">
    <text evidence="2">Siderophore biosynthesis; mycobactin biosynthesis.</text>
</comment>
<dbReference type="Gene3D" id="3.40.630.30">
    <property type="match status" value="1"/>
</dbReference>
<keyword evidence="6" id="KW-0865">Zymogen</keyword>
<feature type="compositionally biased region" description="Basic and acidic residues" evidence="8">
    <location>
        <begin position="1"/>
        <end position="13"/>
    </location>
</feature>
<dbReference type="Gene3D" id="1.10.1400.10">
    <property type="match status" value="1"/>
</dbReference>
<dbReference type="InterPro" id="IPR002692">
    <property type="entry name" value="S45"/>
</dbReference>
<evidence type="ECO:0000256" key="7">
    <source>
        <dbReference type="ARBA" id="ARBA00031122"/>
    </source>
</evidence>
<dbReference type="InterPro" id="IPR023343">
    <property type="entry name" value="Penicillin_amidase_dom1"/>
</dbReference>
<evidence type="ECO:0000256" key="4">
    <source>
        <dbReference type="ARBA" id="ARBA00020586"/>
    </source>
</evidence>
<dbReference type="SUPFAM" id="SSF56235">
    <property type="entry name" value="N-terminal nucleophile aminohydrolases (Ntn hydrolases)"/>
    <property type="match status" value="1"/>
</dbReference>
<feature type="region of interest" description="Disordered" evidence="8">
    <location>
        <begin position="279"/>
        <end position="301"/>
    </location>
</feature>
<keyword evidence="11" id="KW-1185">Reference proteome</keyword>
<dbReference type="PANTHER" id="PTHR34218:SF4">
    <property type="entry name" value="ACYL-HOMOSERINE LACTONE ACYLASE QUIP"/>
    <property type="match status" value="1"/>
</dbReference>
<dbReference type="EMBL" id="JBBAYM010000041">
    <property type="protein sequence ID" value="MEI5615756.1"/>
    <property type="molecule type" value="Genomic_DNA"/>
</dbReference>
<keyword evidence="10" id="KW-0012">Acyltransferase</keyword>
<comment type="caution">
    <text evidence="10">The sequence shown here is derived from an EMBL/GenBank/DDBJ whole genome shotgun (WGS) entry which is preliminary data.</text>
</comment>
<dbReference type="InterPro" id="IPR043147">
    <property type="entry name" value="Penicillin_amidase_A-knob"/>
</dbReference>
<dbReference type="Gene3D" id="3.60.20.10">
    <property type="entry name" value="Glutamine Phosphoribosylpyrophosphate, subunit 1, domain 1"/>
    <property type="match status" value="1"/>
</dbReference>
<dbReference type="Proteomes" id="UP001365781">
    <property type="component" value="Unassembled WGS sequence"/>
</dbReference>
<dbReference type="PANTHER" id="PTHR34218">
    <property type="entry name" value="PEPTIDASE S45 PENICILLIN AMIDASE"/>
    <property type="match status" value="1"/>
</dbReference>
<feature type="region of interest" description="Disordered" evidence="8">
    <location>
        <begin position="732"/>
        <end position="756"/>
    </location>
</feature>
<evidence type="ECO:0000313" key="10">
    <source>
        <dbReference type="EMBL" id="MEI5615756.1"/>
    </source>
</evidence>
<keyword evidence="10" id="KW-0808">Transferase</keyword>
<comment type="function">
    <text evidence="1">Acyltransferase required for the direct transfer of medium- to long-chain fatty acyl moieties from a carrier protein (MbtL) on to the epsilon-amino group of lysine residue in the mycobactin core.</text>
</comment>
<dbReference type="Pfam" id="PF01804">
    <property type="entry name" value="Penicil_amidase"/>
    <property type="match status" value="1"/>
</dbReference>
<evidence type="ECO:0000256" key="1">
    <source>
        <dbReference type="ARBA" id="ARBA00003818"/>
    </source>
</evidence>
<dbReference type="InterPro" id="IPR016181">
    <property type="entry name" value="Acyl_CoA_acyltransferase"/>
</dbReference>
<keyword evidence="5" id="KW-0378">Hydrolase</keyword>
<dbReference type="Pfam" id="PF13523">
    <property type="entry name" value="Acetyltransf_8"/>
    <property type="match status" value="1"/>
</dbReference>
<dbReference type="SMART" id="SM01006">
    <property type="entry name" value="AlcB"/>
    <property type="match status" value="1"/>
</dbReference>
<name>A0ABU8GRC9_9ACTN</name>